<proteinExistence type="predicted"/>
<feature type="compositionally biased region" description="Basic and acidic residues" evidence="1">
    <location>
        <begin position="33"/>
        <end position="51"/>
    </location>
</feature>
<dbReference type="EMBL" id="WJQU01000002">
    <property type="protein sequence ID" value="KAJ6642168.1"/>
    <property type="molecule type" value="Genomic_DNA"/>
</dbReference>
<feature type="region of interest" description="Disordered" evidence="1">
    <location>
        <begin position="27"/>
        <end position="79"/>
    </location>
</feature>
<protein>
    <recommendedName>
        <fullName evidence="4">Eukaryotic translation initiation factor 2 subunit 2</fullName>
    </recommendedName>
</protein>
<reference evidence="2" key="1">
    <citation type="submission" date="2022-07" db="EMBL/GenBank/DDBJ databases">
        <authorList>
            <person name="Trinca V."/>
            <person name="Uliana J.V.C."/>
            <person name="Torres T.T."/>
            <person name="Ward R.J."/>
            <person name="Monesi N."/>
        </authorList>
    </citation>
    <scope>NUCLEOTIDE SEQUENCE</scope>
    <source>
        <strain evidence="2">HSMRA1968</strain>
        <tissue evidence="2">Whole embryos</tissue>
    </source>
</reference>
<keyword evidence="3" id="KW-1185">Reference proteome</keyword>
<evidence type="ECO:0000313" key="2">
    <source>
        <dbReference type="EMBL" id="KAJ6642168.1"/>
    </source>
</evidence>
<comment type="caution">
    <text evidence="2">The sequence shown here is derived from an EMBL/GenBank/DDBJ whole genome shotgun (WGS) entry which is preliminary data.</text>
</comment>
<accession>A0A9Q0N200</accession>
<sequence length="79" mass="9280">MTEEESILDPTLMKKKKKKKIPFDLDEALADEVTDHNAEKEDAKKEDRGNDFDENLDLENFGKKKKKKKKPFNLDELEN</sequence>
<dbReference type="Proteomes" id="UP001151699">
    <property type="component" value="Chromosome B"/>
</dbReference>
<name>A0A9Q0N200_9DIPT</name>
<feature type="non-terminal residue" evidence="2">
    <location>
        <position position="79"/>
    </location>
</feature>
<evidence type="ECO:0000256" key="1">
    <source>
        <dbReference type="SAM" id="MobiDB-lite"/>
    </source>
</evidence>
<evidence type="ECO:0000313" key="3">
    <source>
        <dbReference type="Proteomes" id="UP001151699"/>
    </source>
</evidence>
<evidence type="ECO:0008006" key="4">
    <source>
        <dbReference type="Google" id="ProtNLM"/>
    </source>
</evidence>
<organism evidence="2 3">
    <name type="scientific">Pseudolycoriella hygida</name>
    <dbReference type="NCBI Taxonomy" id="35572"/>
    <lineage>
        <taxon>Eukaryota</taxon>
        <taxon>Metazoa</taxon>
        <taxon>Ecdysozoa</taxon>
        <taxon>Arthropoda</taxon>
        <taxon>Hexapoda</taxon>
        <taxon>Insecta</taxon>
        <taxon>Pterygota</taxon>
        <taxon>Neoptera</taxon>
        <taxon>Endopterygota</taxon>
        <taxon>Diptera</taxon>
        <taxon>Nematocera</taxon>
        <taxon>Sciaroidea</taxon>
        <taxon>Sciaridae</taxon>
        <taxon>Pseudolycoriella</taxon>
    </lineage>
</organism>
<dbReference type="AlphaFoldDB" id="A0A9Q0N200"/>
<gene>
    <name evidence="2" type="ORF">Bhyg_07115</name>
</gene>
<dbReference type="OrthoDB" id="10255414at2759"/>